<gene>
    <name evidence="9" type="ORF">C3B51_05540</name>
    <name evidence="8" type="ORF">TW77_10110</name>
</gene>
<dbReference type="Proteomes" id="UP000292345">
    <property type="component" value="Unassembled WGS sequence"/>
</dbReference>
<dbReference type="InterPro" id="IPR007140">
    <property type="entry name" value="DUF350"/>
</dbReference>
<name>A0A0F4QPW4_9GAMM</name>
<evidence type="ECO:0000256" key="1">
    <source>
        <dbReference type="ARBA" id="ARBA00004651"/>
    </source>
</evidence>
<comment type="caution">
    <text evidence="8">The sequence shown here is derived from an EMBL/GenBank/DDBJ whole genome shotgun (WGS) entry which is preliminary data.</text>
</comment>
<evidence type="ECO:0000256" key="7">
    <source>
        <dbReference type="SAM" id="Phobius"/>
    </source>
</evidence>
<dbReference type="PANTHER" id="PTHR40043:SF1">
    <property type="entry name" value="UPF0719 INNER MEMBRANE PROTEIN YJFL"/>
    <property type="match status" value="1"/>
</dbReference>
<keyword evidence="4 7" id="KW-0812">Transmembrane</keyword>
<dbReference type="PANTHER" id="PTHR40043">
    <property type="entry name" value="UPF0719 INNER MEMBRANE PROTEIN YJFL"/>
    <property type="match status" value="1"/>
</dbReference>
<feature type="transmembrane region" description="Helical" evidence="7">
    <location>
        <begin position="154"/>
        <end position="173"/>
    </location>
</feature>
<dbReference type="EMBL" id="JXYA01000020">
    <property type="protein sequence ID" value="KJZ09374.1"/>
    <property type="molecule type" value="Genomic_DNA"/>
</dbReference>
<feature type="transmembrane region" description="Helical" evidence="7">
    <location>
        <begin position="206"/>
        <end position="228"/>
    </location>
</feature>
<dbReference type="Proteomes" id="UP000033452">
    <property type="component" value="Unassembled WGS sequence"/>
</dbReference>
<dbReference type="Pfam" id="PF03994">
    <property type="entry name" value="DUF350"/>
    <property type="match status" value="2"/>
</dbReference>
<evidence type="ECO:0000256" key="4">
    <source>
        <dbReference type="ARBA" id="ARBA00022692"/>
    </source>
</evidence>
<feature type="transmembrane region" description="Helical" evidence="7">
    <location>
        <begin position="124"/>
        <end position="148"/>
    </location>
</feature>
<dbReference type="GO" id="GO:0005886">
    <property type="term" value="C:plasma membrane"/>
    <property type="evidence" value="ECO:0007669"/>
    <property type="project" value="UniProtKB-SubCell"/>
</dbReference>
<evidence type="ECO:0000256" key="3">
    <source>
        <dbReference type="ARBA" id="ARBA00022475"/>
    </source>
</evidence>
<keyword evidence="5 7" id="KW-1133">Transmembrane helix</keyword>
<evidence type="ECO:0000313" key="10">
    <source>
        <dbReference type="Proteomes" id="UP000033452"/>
    </source>
</evidence>
<dbReference type="OrthoDB" id="6397734at2"/>
<feature type="transmembrane region" description="Helical" evidence="7">
    <location>
        <begin position="234"/>
        <end position="255"/>
    </location>
</feature>
<evidence type="ECO:0000256" key="5">
    <source>
        <dbReference type="ARBA" id="ARBA00022989"/>
    </source>
</evidence>
<organism evidence="8 10">
    <name type="scientific">Pseudoalteromonas rubra</name>
    <dbReference type="NCBI Taxonomy" id="43658"/>
    <lineage>
        <taxon>Bacteria</taxon>
        <taxon>Pseudomonadati</taxon>
        <taxon>Pseudomonadota</taxon>
        <taxon>Gammaproteobacteria</taxon>
        <taxon>Alteromonadales</taxon>
        <taxon>Pseudoalteromonadaceae</taxon>
        <taxon>Pseudoalteromonas</taxon>
    </lineage>
</organism>
<evidence type="ECO:0000256" key="6">
    <source>
        <dbReference type="ARBA" id="ARBA00023136"/>
    </source>
</evidence>
<feature type="transmembrane region" description="Helical" evidence="7">
    <location>
        <begin position="53"/>
        <end position="78"/>
    </location>
</feature>
<comment type="similarity">
    <text evidence="2">Belongs to the UPF0719 family.</text>
</comment>
<dbReference type="PATRIC" id="fig|43658.5.peg.2145"/>
<evidence type="ECO:0000313" key="11">
    <source>
        <dbReference type="Proteomes" id="UP000292345"/>
    </source>
</evidence>
<protein>
    <submittedName>
        <fullName evidence="9">DUF350 domain-containing protein</fullName>
    </submittedName>
</protein>
<proteinExistence type="inferred from homology"/>
<feature type="transmembrane region" description="Helical" evidence="7">
    <location>
        <begin position="84"/>
        <end position="104"/>
    </location>
</feature>
<feature type="transmembrane region" description="Helical" evidence="7">
    <location>
        <begin position="12"/>
        <end position="32"/>
    </location>
</feature>
<reference evidence="8 10" key="1">
    <citation type="journal article" date="2015" name="BMC Genomics">
        <title>Genome mining reveals unlocked bioactive potential of marine Gram-negative bacteria.</title>
        <authorList>
            <person name="Machado H."/>
            <person name="Sonnenschein E.C."/>
            <person name="Melchiorsen J."/>
            <person name="Gram L."/>
        </authorList>
    </citation>
    <scope>NUCLEOTIDE SEQUENCE [LARGE SCALE GENOMIC DNA]</scope>
    <source>
        <strain evidence="8 10">S2471</strain>
    </source>
</reference>
<feature type="transmembrane region" description="Helical" evidence="7">
    <location>
        <begin position="276"/>
        <end position="297"/>
    </location>
</feature>
<reference evidence="9 11" key="2">
    <citation type="submission" date="2018-01" db="EMBL/GenBank/DDBJ databases">
        <title>Co-occurrence of chitin degradation, pigmentation and bioactivity in marine Pseudoalteromonas.</title>
        <authorList>
            <person name="Paulsen S."/>
            <person name="Gram L."/>
            <person name="Machado H."/>
        </authorList>
    </citation>
    <scope>NUCLEOTIDE SEQUENCE [LARGE SCALE GENOMIC DNA]</scope>
    <source>
        <strain evidence="9 11">S1946</strain>
    </source>
</reference>
<keyword evidence="3" id="KW-1003">Cell membrane</keyword>
<comment type="subcellular location">
    <subcellularLocation>
        <location evidence="1">Cell membrane</location>
        <topology evidence="1">Multi-pass membrane protein</topology>
    </subcellularLocation>
</comment>
<keyword evidence="10" id="KW-1185">Reference proteome</keyword>
<evidence type="ECO:0000313" key="9">
    <source>
        <dbReference type="EMBL" id="RZM83867.1"/>
    </source>
</evidence>
<dbReference type="AlphaFoldDB" id="A0A0F4QPW4"/>
<accession>A0A0F4QPW4</accession>
<dbReference type="EMBL" id="PPUZ01000014">
    <property type="protein sequence ID" value="RZM83867.1"/>
    <property type="molecule type" value="Genomic_DNA"/>
</dbReference>
<evidence type="ECO:0000313" key="8">
    <source>
        <dbReference type="EMBL" id="KJZ09374.1"/>
    </source>
</evidence>
<dbReference type="RefSeq" id="WP_046004858.1">
    <property type="nucleotide sequence ID" value="NZ_JXYA01000020.1"/>
</dbReference>
<keyword evidence="6 7" id="KW-0472">Membrane</keyword>
<sequence length="299" mass="31896">MYQFNGLTVWTLQALLIDMAVIIALFVSLKYIKGWVSNLHANDEITERDNFAFGLSFAGGLTGLAIVLTGITSGAFASTLTQEALQMAGYGVVGIVLIKLGHFFQDKVALRKVDLHSEIIKGNITSALIDFGHVVSVAIVIRSALLWVLTEGWYGLPIVAIAFVIGNICMLLVSQYRVQLFKRTNRNGDCLQQAILDNNVAVGIRYAGFLIGAALALTAASGLAPYVADNMTSSLIYWSVAALGSIVLFTLLHLVMIKVILAGTDISDEVNRQKNIGVATISAAVSFAVGVTMATLLGA</sequence>
<evidence type="ECO:0000256" key="2">
    <source>
        <dbReference type="ARBA" id="ARBA00005779"/>
    </source>
</evidence>